<dbReference type="WBParaSite" id="nRc.2.0.1.t00434-RA">
    <property type="protein sequence ID" value="nRc.2.0.1.t00434-RA"/>
    <property type="gene ID" value="nRc.2.0.1.g00434"/>
</dbReference>
<organism evidence="1 2">
    <name type="scientific">Romanomermis culicivorax</name>
    <name type="common">Nematode worm</name>
    <dbReference type="NCBI Taxonomy" id="13658"/>
    <lineage>
        <taxon>Eukaryota</taxon>
        <taxon>Metazoa</taxon>
        <taxon>Ecdysozoa</taxon>
        <taxon>Nematoda</taxon>
        <taxon>Enoplea</taxon>
        <taxon>Dorylaimia</taxon>
        <taxon>Mermithida</taxon>
        <taxon>Mermithoidea</taxon>
        <taxon>Mermithidae</taxon>
        <taxon>Romanomermis</taxon>
    </lineage>
</organism>
<keyword evidence="1" id="KW-1185">Reference proteome</keyword>
<sequence>MNEFNIQNPEKPEEFEFTELKLVYSSANKCLSANGLGPPLENYYLLLLQPIKSFPLNAIVVMHII</sequence>
<evidence type="ECO:0000313" key="1">
    <source>
        <dbReference type="Proteomes" id="UP000887565"/>
    </source>
</evidence>
<evidence type="ECO:0000313" key="2">
    <source>
        <dbReference type="WBParaSite" id="nRc.2.0.1.t00434-RA"/>
    </source>
</evidence>
<dbReference type="AlphaFoldDB" id="A0A915HGA1"/>
<name>A0A915HGA1_ROMCU</name>
<reference evidence="2" key="1">
    <citation type="submission" date="2022-11" db="UniProtKB">
        <authorList>
            <consortium name="WormBaseParasite"/>
        </authorList>
    </citation>
    <scope>IDENTIFICATION</scope>
</reference>
<dbReference type="Proteomes" id="UP000887565">
    <property type="component" value="Unplaced"/>
</dbReference>
<proteinExistence type="predicted"/>
<accession>A0A915HGA1</accession>
<protein>
    <submittedName>
        <fullName evidence="2">Uncharacterized protein</fullName>
    </submittedName>
</protein>